<keyword evidence="2" id="KW-1185">Reference proteome</keyword>
<gene>
    <name evidence="1" type="ORF">SAMN04487905_103357</name>
</gene>
<dbReference type="OrthoDB" id="9804264at2"/>
<evidence type="ECO:0000313" key="2">
    <source>
        <dbReference type="Proteomes" id="UP000199497"/>
    </source>
</evidence>
<accession>A0A1H0S365</accession>
<dbReference type="AlphaFoldDB" id="A0A1H0S365"/>
<name>A0A1H0S365_9ACTN</name>
<reference evidence="2" key="1">
    <citation type="submission" date="2016-10" db="EMBL/GenBank/DDBJ databases">
        <authorList>
            <person name="Varghese N."/>
            <person name="Submissions S."/>
        </authorList>
    </citation>
    <scope>NUCLEOTIDE SEQUENCE [LARGE SCALE GENOMIC DNA]</scope>
    <source>
        <strain evidence="2">DSM 46732</strain>
    </source>
</reference>
<dbReference type="Proteomes" id="UP000199497">
    <property type="component" value="Unassembled WGS sequence"/>
</dbReference>
<organism evidence="1 2">
    <name type="scientific">Actinopolyspora xinjiangensis</name>
    <dbReference type="NCBI Taxonomy" id="405564"/>
    <lineage>
        <taxon>Bacteria</taxon>
        <taxon>Bacillati</taxon>
        <taxon>Actinomycetota</taxon>
        <taxon>Actinomycetes</taxon>
        <taxon>Actinopolysporales</taxon>
        <taxon>Actinopolysporaceae</taxon>
        <taxon>Actinopolyspora</taxon>
    </lineage>
</organism>
<sequence>MPPVDHLLAIAVFRWFPGRADSVLVSDRNPLQPYTAPEPGRRPGQFPTADALARHTLKLPVPHDDDGLTECCLAAFDEIWTHRHDLKEGILA</sequence>
<dbReference type="EMBL" id="FNJR01000003">
    <property type="protein sequence ID" value="SDP36114.1"/>
    <property type="molecule type" value="Genomic_DNA"/>
</dbReference>
<proteinExistence type="predicted"/>
<evidence type="ECO:0000313" key="1">
    <source>
        <dbReference type="EMBL" id="SDP36114.1"/>
    </source>
</evidence>
<protein>
    <submittedName>
        <fullName evidence="1">Uncharacterized protein</fullName>
    </submittedName>
</protein>
<dbReference type="STRING" id="405564.SAMN04487905_103357"/>